<dbReference type="OrthoDB" id="191037at2759"/>
<keyword evidence="1" id="KW-0880">Kelch repeat</keyword>
<accession>Q23DM8</accession>
<name>Q23DM8_TETTS</name>
<dbReference type="Pfam" id="PF01344">
    <property type="entry name" value="Kelch_1"/>
    <property type="match status" value="1"/>
</dbReference>
<dbReference type="Gene3D" id="2.120.10.80">
    <property type="entry name" value="Kelch-type beta propeller"/>
    <property type="match status" value="3"/>
</dbReference>
<dbReference type="PANTHER" id="PTHR45632">
    <property type="entry name" value="LD33804P"/>
    <property type="match status" value="1"/>
</dbReference>
<sequence length="1137" mass="131956">MQKLSYLSIASLPNQCFFITGGVDLEEQIIYPNFTGGRIYGDDQSSVLSCCETYDFTLKKWQFISQLNIPRFSQGMIQVNGKIYVFGGNDGKEDLCSFEIFNQDTLKWDLIILENSFIKIRDPYLITEDNQNVIILSMYNDDNDSENEADEDQDIKFNQLQLNQSIWKINLQNHKLQEIGYLEIQEYGKNIIYFNIYEKQINILNHSNKNILLQTLSDINIFNTNCIKLPQELNGKSLMRYATSQRYFEMDAGVKNFYPIEVCKDILQIFDENRSQILKSVKLDKILDEIIQIVELTCGKVYLLLFNVLEFSIEIVIQIEDDISSQVGISSQPLVSQFTVKNSEEFLCLLEKQNFIQTKCLQNISQLNNFIEKTNQIYDKTPNQCFQISRGYLKDQDIILNEYQINLNRDLCNFDDYYYVFVITDQGEYKVLTYSVSCQYFSLLNVNQQQYQHINHFKNSKSDDQIKAGKIQFPCFYRQCKCINIRSQKILLVGGIEEKSITGNAVKKVIIYDTNSQQFSYVQDMNQPRVNHQLVVQNNYILAIAGRTNFHQNIALQTVERYNYLEDKWEFTSPINQPRYNFAACNVNQKIYISGGTHNQDLLDSIEVFEGQDWKILPVKLPSKMEGLSMITQNFYEIVILGGQKIKKSKQIYILNVNDFSLHESKSKLNTGRSHFHAFNYKNKILLLGGKYNLEFDLEKITGILNTNILYSHLIKSDLSEFGGSLANGNFFNNISQPTLKESAFLNIFGQSGVYYLNLKSLELNHKQPIALSGNIIQDYQTAKYSHACNIFDGKVFVSGGLSQNDNQIVKDCFIYSTFTNTLEKVSSMNESRFFHCSIYSTGFVYVFAGRGYKNLQKQDDANYSFEGSCNDLTTILDSCEKFNLKSYQWETLPRLNFPRQSSVASIYQNKVYIIGGSNEQIKVQQIERLNENTDRWEIISFCLIEGVESFSSFWISDQEFIILGGEYDQISFKNREDKEAYGSKKSRLKEGGENEQPQEQDQFCDHSTIIILKMQIINFQRELTTLESPLFQIEQAGNYCNASIGIDRVQFIENFKHIIYYAQPSLYKVAYCDQSILFVLENQGFTLSTDQKEHNDQKFQHKFLVKMSIKPPYYYLIPKSIEESEDFAPYPFTQSY</sequence>
<dbReference type="PANTHER" id="PTHR45632:SF3">
    <property type="entry name" value="KELCH-LIKE PROTEIN 32"/>
    <property type="match status" value="1"/>
</dbReference>
<keyword evidence="4" id="KW-1185">Reference proteome</keyword>
<evidence type="ECO:0000313" key="4">
    <source>
        <dbReference type="Proteomes" id="UP000009168"/>
    </source>
</evidence>
<dbReference type="GeneID" id="7842577"/>
<dbReference type="HOGENOM" id="CLU_256247_0_0_1"/>
<dbReference type="InterPro" id="IPR015915">
    <property type="entry name" value="Kelch-typ_b-propeller"/>
</dbReference>
<protein>
    <submittedName>
        <fullName evidence="3">Kelch motif protein</fullName>
    </submittedName>
</protein>
<evidence type="ECO:0000313" key="3">
    <source>
        <dbReference type="EMBL" id="EAR94470.2"/>
    </source>
</evidence>
<dbReference type="SUPFAM" id="SSF117281">
    <property type="entry name" value="Kelch motif"/>
    <property type="match status" value="3"/>
</dbReference>
<evidence type="ECO:0000256" key="2">
    <source>
        <dbReference type="ARBA" id="ARBA00022737"/>
    </source>
</evidence>
<organism evidence="3 4">
    <name type="scientific">Tetrahymena thermophila (strain SB210)</name>
    <dbReference type="NCBI Taxonomy" id="312017"/>
    <lineage>
        <taxon>Eukaryota</taxon>
        <taxon>Sar</taxon>
        <taxon>Alveolata</taxon>
        <taxon>Ciliophora</taxon>
        <taxon>Intramacronucleata</taxon>
        <taxon>Oligohymenophorea</taxon>
        <taxon>Hymenostomatida</taxon>
        <taxon>Tetrahymenina</taxon>
        <taxon>Tetrahymenidae</taxon>
        <taxon>Tetrahymena</taxon>
    </lineage>
</organism>
<reference evidence="4" key="1">
    <citation type="journal article" date="2006" name="PLoS Biol.">
        <title>Macronuclear genome sequence of the ciliate Tetrahymena thermophila, a model eukaryote.</title>
        <authorList>
            <person name="Eisen J.A."/>
            <person name="Coyne R.S."/>
            <person name="Wu M."/>
            <person name="Wu D."/>
            <person name="Thiagarajan M."/>
            <person name="Wortman J.R."/>
            <person name="Badger J.H."/>
            <person name="Ren Q."/>
            <person name="Amedeo P."/>
            <person name="Jones K.M."/>
            <person name="Tallon L.J."/>
            <person name="Delcher A.L."/>
            <person name="Salzberg S.L."/>
            <person name="Silva J.C."/>
            <person name="Haas B.J."/>
            <person name="Majoros W.H."/>
            <person name="Farzad M."/>
            <person name="Carlton J.M."/>
            <person name="Smith R.K. Jr."/>
            <person name="Garg J."/>
            <person name="Pearlman R.E."/>
            <person name="Karrer K.M."/>
            <person name="Sun L."/>
            <person name="Manning G."/>
            <person name="Elde N.C."/>
            <person name="Turkewitz A.P."/>
            <person name="Asai D.J."/>
            <person name="Wilkes D.E."/>
            <person name="Wang Y."/>
            <person name="Cai H."/>
            <person name="Collins K."/>
            <person name="Stewart B.A."/>
            <person name="Lee S.R."/>
            <person name="Wilamowska K."/>
            <person name="Weinberg Z."/>
            <person name="Ruzzo W.L."/>
            <person name="Wloga D."/>
            <person name="Gaertig J."/>
            <person name="Frankel J."/>
            <person name="Tsao C.-C."/>
            <person name="Gorovsky M.A."/>
            <person name="Keeling P.J."/>
            <person name="Waller R.F."/>
            <person name="Patron N.J."/>
            <person name="Cherry J.M."/>
            <person name="Stover N.A."/>
            <person name="Krieger C.J."/>
            <person name="del Toro C."/>
            <person name="Ryder H.F."/>
            <person name="Williamson S.C."/>
            <person name="Barbeau R.A."/>
            <person name="Hamilton E.P."/>
            <person name="Orias E."/>
        </authorList>
    </citation>
    <scope>NUCLEOTIDE SEQUENCE [LARGE SCALE GENOMIC DNA]</scope>
    <source>
        <strain evidence="4">SB210</strain>
    </source>
</reference>
<dbReference type="RefSeq" id="XP_001014658.2">
    <property type="nucleotide sequence ID" value="XM_001014658.2"/>
</dbReference>
<dbReference type="KEGG" id="tet:TTHERM_00046630"/>
<dbReference type="SMART" id="SM00612">
    <property type="entry name" value="Kelch"/>
    <property type="match status" value="7"/>
</dbReference>
<dbReference type="InParanoid" id="Q23DM8"/>
<dbReference type="STRING" id="312017.Q23DM8"/>
<gene>
    <name evidence="3" type="ORF">TTHERM_00046630</name>
</gene>
<dbReference type="Proteomes" id="UP000009168">
    <property type="component" value="Unassembled WGS sequence"/>
</dbReference>
<proteinExistence type="predicted"/>
<dbReference type="AlphaFoldDB" id="Q23DM8"/>
<keyword evidence="2" id="KW-0677">Repeat</keyword>
<dbReference type="InterPro" id="IPR006652">
    <property type="entry name" value="Kelch_1"/>
</dbReference>
<dbReference type="Pfam" id="PF24681">
    <property type="entry name" value="Kelch_KLHDC2_KLHL20_DRC7"/>
    <property type="match status" value="1"/>
</dbReference>
<evidence type="ECO:0000256" key="1">
    <source>
        <dbReference type="ARBA" id="ARBA00022441"/>
    </source>
</evidence>
<dbReference type="EMBL" id="GG662712">
    <property type="protein sequence ID" value="EAR94470.2"/>
    <property type="molecule type" value="Genomic_DNA"/>
</dbReference>